<gene>
    <name evidence="1" type="ORF">DTW94_30410</name>
</gene>
<evidence type="ECO:0000313" key="2">
    <source>
        <dbReference type="Proteomes" id="UP000253779"/>
    </source>
</evidence>
<dbReference type="AlphaFoldDB" id="A0AAD0QAH0"/>
<sequence length="184" mass="19884">MWSEIPGAVRARRARTAYGVQIPRGEEVRSLERLPLTPVGDEVLELRMPVTFTAFCTLRLAAYIRFATACTGCPRTGRELAQDALGDLATVWESALRSPSPAAISWNLISERGSAQARSRPGGSVYRVLPRPHADVVVLRYRLGLGPAEVADLMGIDELEVNGMLQYATRAAAGAAYAESVSGR</sequence>
<organism evidence="1 2">
    <name type="scientific">Streptomyces cavourensis</name>
    <dbReference type="NCBI Taxonomy" id="67258"/>
    <lineage>
        <taxon>Bacteria</taxon>
        <taxon>Bacillati</taxon>
        <taxon>Actinomycetota</taxon>
        <taxon>Actinomycetes</taxon>
        <taxon>Kitasatosporales</taxon>
        <taxon>Streptomycetaceae</taxon>
        <taxon>Streptomyces</taxon>
    </lineage>
</organism>
<dbReference type="Proteomes" id="UP000253779">
    <property type="component" value="Chromosome"/>
</dbReference>
<accession>A0AAD0QAH0</accession>
<proteinExistence type="predicted"/>
<reference evidence="1 2" key="1">
    <citation type="submission" date="2018-07" db="EMBL/GenBank/DDBJ databases">
        <title>Complete genome sequence of soil actinomycete Streptomyces cavourensis tj430.</title>
        <authorList>
            <person name="Wang P."/>
            <person name="Huang Y."/>
        </authorList>
    </citation>
    <scope>NUCLEOTIDE SEQUENCE [LARGE SCALE GENOMIC DNA]</scope>
    <source>
        <strain evidence="1 2">TJ430</strain>
    </source>
</reference>
<name>A0AAD0QAH0_9ACTN</name>
<dbReference type="EMBL" id="CP030930">
    <property type="protein sequence ID" value="AXI75137.1"/>
    <property type="molecule type" value="Genomic_DNA"/>
</dbReference>
<protein>
    <recommendedName>
        <fullName evidence="3">Sigma-70-like protein</fullName>
    </recommendedName>
</protein>
<dbReference type="RefSeq" id="WP_114933593.1">
    <property type="nucleotide sequence ID" value="NZ_CP030930.1"/>
</dbReference>
<evidence type="ECO:0008006" key="3">
    <source>
        <dbReference type="Google" id="ProtNLM"/>
    </source>
</evidence>
<evidence type="ECO:0000313" key="1">
    <source>
        <dbReference type="EMBL" id="AXI75137.1"/>
    </source>
</evidence>